<proteinExistence type="predicted"/>
<accession>A0ABX6NFF3</accession>
<keyword evidence="1" id="KW-0175">Coiled coil</keyword>
<dbReference type="RefSeq" id="WP_171267298.1">
    <property type="nucleotide sequence ID" value="NZ_CP039543.1"/>
</dbReference>
<dbReference type="Proteomes" id="UP000503251">
    <property type="component" value="Chromosome"/>
</dbReference>
<evidence type="ECO:0000313" key="4">
    <source>
        <dbReference type="Proteomes" id="UP000503251"/>
    </source>
</evidence>
<evidence type="ECO:0000256" key="1">
    <source>
        <dbReference type="SAM" id="Coils"/>
    </source>
</evidence>
<protein>
    <submittedName>
        <fullName evidence="3">Uncharacterized protein</fullName>
    </submittedName>
</protein>
<sequence>MSKVPELDLQDEVLELTDVVENPSAGNSGDDAFDMGSSDLDMSFEQELEDLFSGSDVDDESATQAPPRAGASARDNAPSVDLELEGDALDLSGFELETEGEDDILDLGAPLAATADLDISEDHDLAATTVLSSRDRDLDDLDDLGDFAIGDQEEDDDLAATTVMTGQNEGVADVGGFELEAEDELTLDLGEDDDNEDQADAFVADEDFDISGLDDLLGADEGAADDIGPMSSTADIEAAELGLDEMEFESTAVQGMAEPEPEAARPADDDLDVLGLEELISDLELPEEGGAEAEFNMSDFAVEDETALDLEDITEPAPGGEGDDLIDLGLEDIIEAGEPAPALANDEAVDFGEDLVDLSDTFDESLGGLGELGDVMGLGETGEQLPAADAGGEWDIEVPEAEEAAGTPEEEPGFELEAPEVELEFEEEAPAAEFTLEETPAEGGELSLEEETELGEFALEEPPADEFTLEEEIEAGEFLLEEEAPAAEEDFGFEAELPEEAAVAAEEFAFEEPASEQAVAEEAAIEEEVAAAPEPAPEPVAQPAFDQEAAEQLIATLEAMESRINALEDVAAEREGLMERISTLEGELDRISQSAGTLEHSLRDAMKRLDENLGENGAVVALVTQQLDAFRESLGEMQPSRDEELANRVAGLEASLEQARAANAERLDTLEQKAGQLDALEQKVARLDELDALSEKISQAPTQDAVESAATQKAQSTVDEALQGAVADDGSIAAKIAEKIEQAVGTLKSELSGEMEAIRKTAEETAAAQPAEDALAETTRTTLREELDKELAENGSIAAALTAKIEQAVGTLKSELSGEMDAIRKTAEETAAAQPAEDALADSTRTTLREELDKELAENGSIAAALTAKIEQAVSNLKSELSGEMDAIRKTAEETAAAQPAEDALAESTRTTLREELDKELAENGSIAAALTAKIEQAVSNLKSELSGEMEAIRKTAEETAAAQPAEGALAESTRTTLREELDKELAENGSIAAALTAKIEQAVSNLKSELSDEMESIRKTAEETAAAQPKESGVSEEAVRTALQDELGKALASGGAIASRIEERIGSMEESARLDNMALESRLSQVIERFGDPDTVPDPVINAISSGIVEAMDEGGPFHSRLEERLGEISKERQHELESLADKLDEALRRFREEGVSRSDMAAVVDERMAPAMEKALGTLQASIDQRVGAAATAEHERLDAHLEELAAKARPTAKELRTAASEILEEKLPGFRESVAADVEQRLGQMPIGEDASQAIADAVESRMRDSLSEDSDIYENLVGNLTGQLERVIREGVEQLERKTVSHEDWNVMAARLRQEMTATIEKEAAKSAARIIREEISNLLAEE</sequence>
<feature type="compositionally biased region" description="Acidic residues" evidence="2">
    <location>
        <begin position="42"/>
        <end position="61"/>
    </location>
</feature>
<evidence type="ECO:0000313" key="3">
    <source>
        <dbReference type="EMBL" id="QJT09307.1"/>
    </source>
</evidence>
<reference evidence="3 4" key="1">
    <citation type="submission" date="2019-04" db="EMBL/GenBank/DDBJ databases">
        <title>Isolation and culture of sulfate reducing bacteria from the cold seep of the South China Sea.</title>
        <authorList>
            <person name="Sun C."/>
            <person name="Liu R."/>
        </authorList>
    </citation>
    <scope>NUCLEOTIDE SEQUENCE [LARGE SCALE GENOMIC DNA]</scope>
    <source>
        <strain evidence="3 4">CS1</strain>
    </source>
</reference>
<organism evidence="3 4">
    <name type="scientific">Oceanidesulfovibrio marinus</name>
    <dbReference type="NCBI Taxonomy" id="370038"/>
    <lineage>
        <taxon>Bacteria</taxon>
        <taxon>Pseudomonadati</taxon>
        <taxon>Thermodesulfobacteriota</taxon>
        <taxon>Desulfovibrionia</taxon>
        <taxon>Desulfovibrionales</taxon>
        <taxon>Desulfovibrionaceae</taxon>
        <taxon>Oceanidesulfovibrio</taxon>
    </lineage>
</organism>
<evidence type="ECO:0000256" key="2">
    <source>
        <dbReference type="SAM" id="MobiDB-lite"/>
    </source>
</evidence>
<gene>
    <name evidence="3" type="ORF">E8L03_10300</name>
</gene>
<feature type="region of interest" description="Disordered" evidence="2">
    <location>
        <begin position="1015"/>
        <end position="1037"/>
    </location>
</feature>
<feature type="coiled-coil region" evidence="1">
    <location>
        <begin position="550"/>
        <end position="594"/>
    </location>
</feature>
<feature type="region of interest" description="Disordered" evidence="2">
    <location>
        <begin position="19"/>
        <end position="79"/>
    </location>
</feature>
<name>A0ABX6NFF3_9BACT</name>
<feature type="coiled-coil region" evidence="1">
    <location>
        <begin position="642"/>
        <end position="690"/>
    </location>
</feature>
<dbReference type="EMBL" id="CP039543">
    <property type="protein sequence ID" value="QJT09307.1"/>
    <property type="molecule type" value="Genomic_DNA"/>
</dbReference>
<keyword evidence="4" id="KW-1185">Reference proteome</keyword>